<gene>
    <name evidence="1" type="ORF">FHS90_003459</name>
</gene>
<dbReference type="SUPFAM" id="SSF53756">
    <property type="entry name" value="UDP-Glycosyltransferase/glycogen phosphorylase"/>
    <property type="match status" value="1"/>
</dbReference>
<evidence type="ECO:0000313" key="2">
    <source>
        <dbReference type="Proteomes" id="UP000563094"/>
    </source>
</evidence>
<name>A0A839GPL3_9BACT</name>
<keyword evidence="1" id="KW-0808">Transferase</keyword>
<reference evidence="1 2" key="1">
    <citation type="submission" date="2020-08" db="EMBL/GenBank/DDBJ databases">
        <title>Genomic Encyclopedia of Type Strains, Phase IV (KMG-IV): sequencing the most valuable type-strain genomes for metagenomic binning, comparative biology and taxonomic classification.</title>
        <authorList>
            <person name="Goeker M."/>
        </authorList>
    </citation>
    <scope>NUCLEOTIDE SEQUENCE [LARGE SCALE GENOMIC DNA]</scope>
    <source>
        <strain evidence="1 2">DSM 29854</strain>
    </source>
</reference>
<protein>
    <submittedName>
        <fullName evidence="1">Glycosyltransferase involved in cell wall biosynthesis</fullName>
    </submittedName>
</protein>
<organism evidence="1 2">
    <name type="scientific">Rufibacter quisquiliarum</name>
    <dbReference type="NCBI Taxonomy" id="1549639"/>
    <lineage>
        <taxon>Bacteria</taxon>
        <taxon>Pseudomonadati</taxon>
        <taxon>Bacteroidota</taxon>
        <taxon>Cytophagia</taxon>
        <taxon>Cytophagales</taxon>
        <taxon>Hymenobacteraceae</taxon>
        <taxon>Rufibacter</taxon>
    </lineage>
</organism>
<dbReference type="RefSeq" id="WP_182513855.1">
    <property type="nucleotide sequence ID" value="NZ_JACJIQ010000015.1"/>
</dbReference>
<dbReference type="GO" id="GO:0016740">
    <property type="term" value="F:transferase activity"/>
    <property type="evidence" value="ECO:0007669"/>
    <property type="project" value="UniProtKB-KW"/>
</dbReference>
<dbReference type="AlphaFoldDB" id="A0A839GPL3"/>
<comment type="caution">
    <text evidence="1">The sequence shown here is derived from an EMBL/GenBank/DDBJ whole genome shotgun (WGS) entry which is preliminary data.</text>
</comment>
<dbReference type="Gene3D" id="3.40.50.2000">
    <property type="entry name" value="Glycogen Phosphorylase B"/>
    <property type="match status" value="1"/>
</dbReference>
<dbReference type="Proteomes" id="UP000563094">
    <property type="component" value="Unassembled WGS sequence"/>
</dbReference>
<evidence type="ECO:0000313" key="1">
    <source>
        <dbReference type="EMBL" id="MBA9078729.1"/>
    </source>
</evidence>
<sequence length="376" mass="42728">MFRKRILLASLLKPVSDTRMYGKIGKSLAKMAGTEIHVAGFVSKNFNPTEPGIQVHPVFNFSRLSWQRVAAQFTYWRLLKNIKPQLVIVGTHELLLPSWWYCRLHSCKLVYDVRENYYVNLTTQGVYPVAGKLLGLLVRAIEKVTAPAVHHFLLAEASYAHELPFIGTSYTVLQNKYQPLPLQVQVGRKTSVHLAAASPLRLLFSGTISQLYGVLEAVRFVEQLRHYVPDAQLTIIGYCADQTFLGELKKKISPLPFVQLIGGEALVPHAQILEEEKRHHVGLLPYHPHPSTFHCVPTKLFEYLGNGLVTVAQYNPHWNQMIEAADAGFGYDFSKSVTRQTVQLLLEKTFYQNGLPAQVFWANEEPRLERLMRQLL</sequence>
<proteinExistence type="predicted"/>
<keyword evidence="2" id="KW-1185">Reference proteome</keyword>
<dbReference type="EMBL" id="JACJIQ010000015">
    <property type="protein sequence ID" value="MBA9078729.1"/>
    <property type="molecule type" value="Genomic_DNA"/>
</dbReference>
<accession>A0A839GPL3</accession>